<keyword evidence="7" id="KW-1185">Reference proteome</keyword>
<dbReference type="AlphaFoldDB" id="A0A2U3N080"/>
<evidence type="ECO:0000256" key="3">
    <source>
        <dbReference type="ARBA" id="ARBA00022989"/>
    </source>
</evidence>
<sequence>MSKADQSLLDHDLNEMKYTEHLKELRKRLLLSISVIFTTFLLLLPLAKHNYHILAAPLLSILPKNSTMIATDVMSTFIAPFKLNIYLAVLISIPFILYQFWRFIAPALYQHEKKLGIILTVSSSSLFYLGLAFSYFIILPLALNFFILTSPEQVLPMTDIHSYLDFCLKLFLAFGIAFQIPVVTYILILVGLLSIQQLEKHRKLIIVFFFFIAMLITPPDALSMLALAIPMWLLFELGLVITKITLKSEQ</sequence>
<gene>
    <name evidence="6" type="primary">tatC_1</name>
    <name evidence="5" type="synonym">tatC</name>
    <name evidence="6" type="ORF">KPC_2137</name>
</gene>
<keyword evidence="5" id="KW-0813">Transport</keyword>
<keyword evidence="3 5" id="KW-1133">Transmembrane helix</keyword>
<feature type="transmembrane region" description="Helical" evidence="5">
    <location>
        <begin position="29"/>
        <end position="47"/>
    </location>
</feature>
<dbReference type="InterPro" id="IPR002033">
    <property type="entry name" value="TatC"/>
</dbReference>
<dbReference type="PANTHER" id="PTHR30371">
    <property type="entry name" value="SEC-INDEPENDENT PROTEIN TRANSLOCASE PROTEIN TATC"/>
    <property type="match status" value="1"/>
</dbReference>
<protein>
    <recommendedName>
        <fullName evidence="5">Sec-independent protein translocase protein TatC</fullName>
    </recommendedName>
</protein>
<organism evidence="6 7">
    <name type="scientific">Acinetobacter stercoris</name>
    <dbReference type="NCBI Taxonomy" id="2126983"/>
    <lineage>
        <taxon>Bacteria</taxon>
        <taxon>Pseudomonadati</taxon>
        <taxon>Pseudomonadota</taxon>
        <taxon>Gammaproteobacteria</taxon>
        <taxon>Moraxellales</taxon>
        <taxon>Moraxellaceae</taxon>
        <taxon>Acinetobacter</taxon>
    </lineage>
</organism>
<evidence type="ECO:0000313" key="7">
    <source>
        <dbReference type="Proteomes" id="UP000245974"/>
    </source>
</evidence>
<feature type="transmembrane region" description="Helical" evidence="5">
    <location>
        <begin position="126"/>
        <end position="148"/>
    </location>
</feature>
<dbReference type="GO" id="GO:0009977">
    <property type="term" value="F:proton motive force dependent protein transmembrane transporter activity"/>
    <property type="evidence" value="ECO:0007669"/>
    <property type="project" value="TreeGrafter"/>
</dbReference>
<feature type="transmembrane region" description="Helical" evidence="5">
    <location>
        <begin position="204"/>
        <end position="221"/>
    </location>
</feature>
<evidence type="ECO:0000313" key="6">
    <source>
        <dbReference type="EMBL" id="SPL70959.1"/>
    </source>
</evidence>
<feature type="transmembrane region" description="Helical" evidence="5">
    <location>
        <begin position="83"/>
        <end position="105"/>
    </location>
</feature>
<keyword evidence="5" id="KW-1003">Cell membrane</keyword>
<dbReference type="GO" id="GO:0043953">
    <property type="term" value="P:protein transport by the Tat complex"/>
    <property type="evidence" value="ECO:0007669"/>
    <property type="project" value="UniProtKB-UniRule"/>
</dbReference>
<name>A0A2U3N080_9GAMM</name>
<keyword evidence="5" id="KW-0811">Translocation</keyword>
<keyword evidence="2 5" id="KW-0812">Transmembrane</keyword>
<evidence type="ECO:0000256" key="4">
    <source>
        <dbReference type="ARBA" id="ARBA00023136"/>
    </source>
</evidence>
<dbReference type="Proteomes" id="UP000245974">
    <property type="component" value="Unassembled WGS sequence"/>
</dbReference>
<dbReference type="OrthoDB" id="9777044at2"/>
<dbReference type="NCBIfam" id="TIGR00945">
    <property type="entry name" value="tatC"/>
    <property type="match status" value="1"/>
</dbReference>
<comment type="similarity">
    <text evidence="5">Belongs to the TatC family.</text>
</comment>
<dbReference type="HAMAP" id="MF_00902">
    <property type="entry name" value="TatC"/>
    <property type="match status" value="1"/>
</dbReference>
<feature type="transmembrane region" description="Helical" evidence="5">
    <location>
        <begin position="168"/>
        <end position="192"/>
    </location>
</feature>
<dbReference type="InParanoid" id="A0A2U3N080"/>
<evidence type="ECO:0000256" key="5">
    <source>
        <dbReference type="HAMAP-Rule" id="MF_00902"/>
    </source>
</evidence>
<comment type="subcellular location">
    <subcellularLocation>
        <location evidence="5">Cell membrane</location>
        <topology evidence="5">Multi-pass membrane protein</topology>
    </subcellularLocation>
    <subcellularLocation>
        <location evidence="1">Membrane</location>
        <topology evidence="1">Multi-pass membrane protein</topology>
    </subcellularLocation>
</comment>
<keyword evidence="5" id="KW-0653">Protein transport</keyword>
<reference evidence="7" key="1">
    <citation type="submission" date="2018-03" db="EMBL/GenBank/DDBJ databases">
        <authorList>
            <person name="Blom J."/>
        </authorList>
    </citation>
    <scope>NUCLEOTIDE SEQUENCE [LARGE SCALE GENOMIC DNA]</scope>
    <source>
        <strain evidence="7">KPC-SM-21</strain>
    </source>
</reference>
<comment type="subunit">
    <text evidence="5">The Tat system comprises two distinct complexes: a TatABC complex, containing multiple copies of TatA, TatB and TatC subunits, and a separate TatA complex, containing only TatA subunits. Substrates initially bind to the TatABC complex, which probably triggers association of the separate TatA complex to form the active translocon.</text>
</comment>
<dbReference type="EMBL" id="OOGT01000093">
    <property type="protein sequence ID" value="SPL70959.1"/>
    <property type="molecule type" value="Genomic_DNA"/>
</dbReference>
<dbReference type="Pfam" id="PF00902">
    <property type="entry name" value="TatC"/>
    <property type="match status" value="1"/>
</dbReference>
<dbReference type="GO" id="GO:0033281">
    <property type="term" value="C:TAT protein transport complex"/>
    <property type="evidence" value="ECO:0007669"/>
    <property type="project" value="UniProtKB-UniRule"/>
</dbReference>
<dbReference type="GO" id="GO:0065002">
    <property type="term" value="P:intracellular protein transmembrane transport"/>
    <property type="evidence" value="ECO:0007669"/>
    <property type="project" value="TreeGrafter"/>
</dbReference>
<comment type="caution">
    <text evidence="5">Lacks conserved residue(s) required for the propagation of feature annotation.</text>
</comment>
<dbReference type="RefSeq" id="WP_121974408.1">
    <property type="nucleotide sequence ID" value="NZ_OOGT01000093.1"/>
</dbReference>
<keyword evidence="4 5" id="KW-0472">Membrane</keyword>
<proteinExistence type="inferred from homology"/>
<dbReference type="PANTHER" id="PTHR30371:SF0">
    <property type="entry name" value="SEC-INDEPENDENT PROTEIN TRANSLOCASE PROTEIN TATC, CHLOROPLASTIC-RELATED"/>
    <property type="match status" value="1"/>
</dbReference>
<evidence type="ECO:0000256" key="1">
    <source>
        <dbReference type="ARBA" id="ARBA00004141"/>
    </source>
</evidence>
<comment type="function">
    <text evidence="5">Part of the twin-arginine translocation (Tat) system that transports large folded proteins containing a characteristic twin-arginine motif in their signal peptide across membranes. Together with TatB, TatC is part of a receptor directly interacting with Tat signal peptides.</text>
</comment>
<dbReference type="FunCoup" id="A0A2U3N080">
    <property type="interactions" value="539"/>
</dbReference>
<accession>A0A2U3N080</accession>
<dbReference type="PRINTS" id="PR01840">
    <property type="entry name" value="TATCFAMILY"/>
</dbReference>
<evidence type="ECO:0000256" key="2">
    <source>
        <dbReference type="ARBA" id="ARBA00022692"/>
    </source>
</evidence>